<organism evidence="1 2">
    <name type="scientific">Terricaulis silvestris</name>
    <dbReference type="NCBI Taxonomy" id="2686094"/>
    <lineage>
        <taxon>Bacteria</taxon>
        <taxon>Pseudomonadati</taxon>
        <taxon>Pseudomonadota</taxon>
        <taxon>Alphaproteobacteria</taxon>
        <taxon>Caulobacterales</taxon>
        <taxon>Caulobacteraceae</taxon>
        <taxon>Terricaulis</taxon>
    </lineage>
</organism>
<dbReference type="InterPro" id="IPR029063">
    <property type="entry name" value="SAM-dependent_MTases_sf"/>
</dbReference>
<dbReference type="PANTHER" id="PTHR20974">
    <property type="entry name" value="UPF0585 PROTEIN CG18661"/>
    <property type="match status" value="1"/>
</dbReference>
<evidence type="ECO:0008006" key="3">
    <source>
        <dbReference type="Google" id="ProtNLM"/>
    </source>
</evidence>
<dbReference type="SUPFAM" id="SSF53335">
    <property type="entry name" value="S-adenosyl-L-methionine-dependent methyltransferases"/>
    <property type="match status" value="1"/>
</dbReference>
<sequence length="200" mass="21956">MDLRQSSPSAARNREPILTELQRVLRPDAQVLEIASGTGEHAVFFARAMPGVTWQPSDPDSDARASIDAWRQFEGLPNVLAPLAIDLASADWRTPRERYDALVAINVIHISPWDATLGLMAGAGRLIESGGVLVTYGAYKRDGEHTAPSNESFDQWLKARDPRFGVRDLDAVEAAAREQGLALRDIIEMPANNLALVFVR</sequence>
<dbReference type="Gene3D" id="3.40.50.150">
    <property type="entry name" value="Vaccinia Virus protein VP39"/>
    <property type="match status" value="1"/>
</dbReference>
<dbReference type="Pfam" id="PF06080">
    <property type="entry name" value="DUF938"/>
    <property type="match status" value="1"/>
</dbReference>
<evidence type="ECO:0000313" key="1">
    <source>
        <dbReference type="EMBL" id="QGZ96035.1"/>
    </source>
</evidence>
<gene>
    <name evidence="1" type="ORF">DSM104635_02891</name>
</gene>
<dbReference type="KEGG" id="tsv:DSM104635_02891"/>
<dbReference type="RefSeq" id="WP_158766851.1">
    <property type="nucleotide sequence ID" value="NZ_CP047045.1"/>
</dbReference>
<protein>
    <recommendedName>
        <fullName evidence="3">Methyltransferase domain protein</fullName>
    </recommendedName>
</protein>
<keyword evidence="2" id="KW-1185">Reference proteome</keyword>
<evidence type="ECO:0000313" key="2">
    <source>
        <dbReference type="Proteomes" id="UP000431269"/>
    </source>
</evidence>
<dbReference type="PANTHER" id="PTHR20974:SF0">
    <property type="entry name" value="UPF0585 PROTEIN CG18661"/>
    <property type="match status" value="1"/>
</dbReference>
<accession>A0A6I6MKZ4</accession>
<name>A0A6I6MKZ4_9CAUL</name>
<proteinExistence type="predicted"/>
<dbReference type="EMBL" id="CP047045">
    <property type="protein sequence ID" value="QGZ96035.1"/>
    <property type="molecule type" value="Genomic_DNA"/>
</dbReference>
<dbReference type="InterPro" id="IPR010342">
    <property type="entry name" value="DUF938"/>
</dbReference>
<dbReference type="Proteomes" id="UP000431269">
    <property type="component" value="Chromosome"/>
</dbReference>
<dbReference type="AlphaFoldDB" id="A0A6I6MKZ4"/>
<reference evidence="2" key="1">
    <citation type="submission" date="2019-12" db="EMBL/GenBank/DDBJ databases">
        <title>Complete genome of Terracaulis silvestris 0127_4.</title>
        <authorList>
            <person name="Vieira S."/>
            <person name="Riedel T."/>
            <person name="Sproer C."/>
            <person name="Pascual J."/>
            <person name="Boedeker C."/>
            <person name="Overmann J."/>
        </authorList>
    </citation>
    <scope>NUCLEOTIDE SEQUENCE [LARGE SCALE GENOMIC DNA]</scope>
    <source>
        <strain evidence="2">0127_4</strain>
    </source>
</reference>